<dbReference type="AlphaFoldDB" id="A0A6P4I5U2"/>
<accession>A0A6P4I5U2</accession>
<gene>
    <name evidence="2" type="primary">LOC108072540</name>
</gene>
<dbReference type="Proteomes" id="UP001652661">
    <property type="component" value="Chromosome 2L"/>
</dbReference>
<name>A0A6P4I5U2_DROKI</name>
<protein>
    <submittedName>
        <fullName evidence="2">Uncharacterized protein</fullName>
    </submittedName>
</protein>
<keyword evidence="1" id="KW-1185">Reference proteome</keyword>
<evidence type="ECO:0000313" key="2">
    <source>
        <dbReference type="RefSeq" id="XP_017019204.1"/>
    </source>
</evidence>
<reference evidence="2" key="2">
    <citation type="submission" date="2025-08" db="UniProtKB">
        <authorList>
            <consortium name="RefSeq"/>
        </authorList>
    </citation>
    <scope>IDENTIFICATION</scope>
    <source>
        <strain evidence="2">14028-0561.14</strain>
        <tissue evidence="2">Whole fly</tissue>
    </source>
</reference>
<dbReference type="OrthoDB" id="7762929at2759"/>
<dbReference type="RefSeq" id="XP_017019204.1">
    <property type="nucleotide sequence ID" value="XM_017163715.3"/>
</dbReference>
<reference evidence="1" key="1">
    <citation type="submission" date="2025-05" db="UniProtKB">
        <authorList>
            <consortium name="RefSeq"/>
        </authorList>
    </citation>
    <scope>NUCLEOTIDE SEQUENCE [LARGE SCALE GENOMIC DNA]</scope>
    <source>
        <strain evidence="1">14028-0561.14</strain>
    </source>
</reference>
<proteinExistence type="predicted"/>
<sequence length="96" mass="11421">MNKLNKEWSRAVPFKPKDNLTTEAKNRAAKFVSSIETDCVPVSMACLIGWEYARIWLRDRDNFVKKRNKAVKAKFIKNDFESWLNKRKTPKRNQKF</sequence>
<dbReference type="GeneID" id="108072540"/>
<evidence type="ECO:0000313" key="1">
    <source>
        <dbReference type="Proteomes" id="UP001652661"/>
    </source>
</evidence>
<organism evidence="1 2">
    <name type="scientific">Drosophila kikkawai</name>
    <name type="common">Fruit fly</name>
    <dbReference type="NCBI Taxonomy" id="30033"/>
    <lineage>
        <taxon>Eukaryota</taxon>
        <taxon>Metazoa</taxon>
        <taxon>Ecdysozoa</taxon>
        <taxon>Arthropoda</taxon>
        <taxon>Hexapoda</taxon>
        <taxon>Insecta</taxon>
        <taxon>Pterygota</taxon>
        <taxon>Neoptera</taxon>
        <taxon>Endopterygota</taxon>
        <taxon>Diptera</taxon>
        <taxon>Brachycera</taxon>
        <taxon>Muscomorpha</taxon>
        <taxon>Ephydroidea</taxon>
        <taxon>Drosophilidae</taxon>
        <taxon>Drosophila</taxon>
        <taxon>Sophophora</taxon>
    </lineage>
</organism>